<dbReference type="Pfam" id="PF00497">
    <property type="entry name" value="SBP_bac_3"/>
    <property type="match status" value="1"/>
</dbReference>
<comment type="caution">
    <text evidence="3">The sequence shown here is derived from an EMBL/GenBank/DDBJ whole genome shotgun (WGS) entry which is preliminary data.</text>
</comment>
<protein>
    <submittedName>
        <fullName evidence="3">Amino acid ABC transporter substrate-binding protein (PAAT family)</fullName>
    </submittedName>
</protein>
<dbReference type="SMART" id="SM00062">
    <property type="entry name" value="PBPb"/>
    <property type="match status" value="1"/>
</dbReference>
<dbReference type="Proteomes" id="UP000318331">
    <property type="component" value="Unassembled WGS sequence"/>
</dbReference>
<evidence type="ECO:0000313" key="3">
    <source>
        <dbReference type="EMBL" id="TQM63599.1"/>
    </source>
</evidence>
<evidence type="ECO:0000256" key="1">
    <source>
        <dbReference type="ARBA" id="ARBA00022729"/>
    </source>
</evidence>
<dbReference type="SUPFAM" id="SSF53850">
    <property type="entry name" value="Periplasmic binding protein-like II"/>
    <property type="match status" value="1"/>
</dbReference>
<dbReference type="InterPro" id="IPR001638">
    <property type="entry name" value="Solute-binding_3/MltF_N"/>
</dbReference>
<dbReference type="AlphaFoldDB" id="A0A543HZ45"/>
<sequence>MANKKKIAVVVAGVAAFTLVGGGIFAAVSAGSRGADAPATTPPAAEYNLTADQDRVRSDAIPAAVDQLAASGFTPITPGTLTVAVAPFSPPLAFIADDDSTLVGSETDIAQLIADGLDLDLKLVTVNWADWPLGVQSGKYDLVTSNVGVTEERKELFDFATYRRGLHAFTVANDSPIDSITTAKDVAGLRIIVGSGTNQEKILQAWNETNLAAGLKPVECVYFDDEASGILALTSGRVDALLGPNPQGVYREKTAGSTRVVGTVEAGWPAISDVGAVTARGNGLIEPVHTVLAQLIADGTLATAMDRWDLADEVLSESQVNPAGLPKPTT</sequence>
<dbReference type="Gene3D" id="3.40.190.10">
    <property type="entry name" value="Periplasmic binding protein-like II"/>
    <property type="match status" value="2"/>
</dbReference>
<dbReference type="RefSeq" id="WP_246054595.1">
    <property type="nucleotide sequence ID" value="NZ_BAAAYS010000028.1"/>
</dbReference>
<evidence type="ECO:0000259" key="2">
    <source>
        <dbReference type="SMART" id="SM00062"/>
    </source>
</evidence>
<reference evidence="3 4" key="1">
    <citation type="submission" date="2019-06" db="EMBL/GenBank/DDBJ databases">
        <title>Sequencing the genomes of 1000 actinobacteria strains.</title>
        <authorList>
            <person name="Klenk H.-P."/>
        </authorList>
    </citation>
    <scope>NUCLEOTIDE SEQUENCE [LARGE SCALE GENOMIC DNA]</scope>
    <source>
        <strain evidence="3 4">DSM 18031</strain>
    </source>
</reference>
<proteinExistence type="predicted"/>
<dbReference type="EMBL" id="VFPN01000002">
    <property type="protein sequence ID" value="TQM63599.1"/>
    <property type="molecule type" value="Genomic_DNA"/>
</dbReference>
<gene>
    <name evidence="3" type="ORF">FB466_1868</name>
</gene>
<name>A0A543HZ45_9MICO</name>
<keyword evidence="1" id="KW-0732">Signal</keyword>
<organism evidence="3 4">
    <name type="scientific">Klugiella xanthotipulae</name>
    <dbReference type="NCBI Taxonomy" id="244735"/>
    <lineage>
        <taxon>Bacteria</taxon>
        <taxon>Bacillati</taxon>
        <taxon>Actinomycetota</taxon>
        <taxon>Actinomycetes</taxon>
        <taxon>Micrococcales</taxon>
        <taxon>Microbacteriaceae</taxon>
        <taxon>Klugiella</taxon>
    </lineage>
</organism>
<accession>A0A543HZ45</accession>
<dbReference type="CDD" id="cd01004">
    <property type="entry name" value="PBP2_MidA_like"/>
    <property type="match status" value="1"/>
</dbReference>
<feature type="domain" description="Solute-binding protein family 3/N-terminal" evidence="2">
    <location>
        <begin position="80"/>
        <end position="312"/>
    </location>
</feature>
<evidence type="ECO:0000313" key="4">
    <source>
        <dbReference type="Proteomes" id="UP000318331"/>
    </source>
</evidence>
<keyword evidence="4" id="KW-1185">Reference proteome</keyword>
<dbReference type="PANTHER" id="PTHR35936">
    <property type="entry name" value="MEMBRANE-BOUND LYTIC MUREIN TRANSGLYCOSYLASE F"/>
    <property type="match status" value="1"/>
</dbReference>
<dbReference type="PANTHER" id="PTHR35936:SF17">
    <property type="entry name" value="ARGININE-BINDING EXTRACELLULAR PROTEIN ARTP"/>
    <property type="match status" value="1"/>
</dbReference>